<organism evidence="1 2">
    <name type="scientific">Leptolyngbya boryana NIES-2135</name>
    <dbReference type="NCBI Taxonomy" id="1973484"/>
    <lineage>
        <taxon>Bacteria</taxon>
        <taxon>Bacillati</taxon>
        <taxon>Cyanobacteriota</taxon>
        <taxon>Cyanophyceae</taxon>
        <taxon>Leptolyngbyales</taxon>
        <taxon>Leptolyngbyaceae</taxon>
        <taxon>Leptolyngbya group</taxon>
        <taxon>Leptolyngbya</taxon>
    </lineage>
</organism>
<evidence type="ECO:0000313" key="2">
    <source>
        <dbReference type="Proteomes" id="UP000217895"/>
    </source>
</evidence>
<protein>
    <submittedName>
        <fullName evidence="1">Uncharacterized protein</fullName>
    </submittedName>
</protein>
<reference evidence="1 2" key="1">
    <citation type="submission" date="2017-06" db="EMBL/GenBank/DDBJ databases">
        <title>Genome sequencing of cyanobaciteial culture collection at National Institute for Environmental Studies (NIES).</title>
        <authorList>
            <person name="Hirose Y."/>
            <person name="Shimura Y."/>
            <person name="Fujisawa T."/>
            <person name="Nakamura Y."/>
            <person name="Kawachi M."/>
        </authorList>
    </citation>
    <scope>NUCLEOTIDE SEQUENCE [LARGE SCALE GENOMIC DNA]</scope>
    <source>
        <strain evidence="1 2">NIES-2135</strain>
    </source>
</reference>
<sequence>MSSVFPINANLTFHLPTGQIVTDPETGNVTPVLGDLVVEAYLKPDGVQANRAVQDTSPGVQTPIEVMSGRMINPMFVPPSIPDLAEADAIIGGRTGKFLIRVPTQSVWGDREILGDKIYGTFTLIKGTSSSTPEIPAIESGLIAGVNLSALRVVAVVDGQLVYADHRIEAHAYTIAGLTRAAAAVGQSPVLLGEGVVTDASWQWTVGAPIFLGRDGYLTQDASLIDSGFLVSLGRVLKPTQIYFDIDEEVTFFED</sequence>
<name>A0A1Z4JH30_LEPBY</name>
<gene>
    <name evidence="1" type="ORF">NIES2135_26510</name>
</gene>
<proteinExistence type="predicted"/>
<evidence type="ECO:0000313" key="1">
    <source>
        <dbReference type="EMBL" id="BAY55827.1"/>
    </source>
</evidence>
<keyword evidence="2" id="KW-1185">Reference proteome</keyword>
<dbReference type="EMBL" id="AP018203">
    <property type="protein sequence ID" value="BAY55827.1"/>
    <property type="molecule type" value="Genomic_DNA"/>
</dbReference>
<accession>A0A1Z4JH30</accession>
<dbReference type="Proteomes" id="UP000217895">
    <property type="component" value="Chromosome"/>
</dbReference>
<dbReference type="AlphaFoldDB" id="A0A1Z4JH30"/>